<evidence type="ECO:0000256" key="4">
    <source>
        <dbReference type="ARBA" id="ARBA00023315"/>
    </source>
</evidence>
<dbReference type="EMBL" id="JAAGMU010001210">
    <property type="protein sequence ID" value="NEC82167.1"/>
    <property type="molecule type" value="Genomic_DNA"/>
</dbReference>
<keyword evidence="2" id="KW-0597">Phosphoprotein</keyword>
<feature type="domain" description="Ketosynthase family 3 (KS3)" evidence="5">
    <location>
        <begin position="1"/>
        <end position="334"/>
    </location>
</feature>
<dbReference type="InterPro" id="IPR014031">
    <property type="entry name" value="Ketoacyl_synth_C"/>
</dbReference>
<gene>
    <name evidence="6" type="ORF">G3I38_23720</name>
</gene>
<name>A0A6G3U7H9_9ACTN</name>
<dbReference type="SUPFAM" id="SSF52151">
    <property type="entry name" value="FabD/lysophospholipase-like"/>
    <property type="match status" value="1"/>
</dbReference>
<dbReference type="InterPro" id="IPR016035">
    <property type="entry name" value="Acyl_Trfase/lysoPLipase"/>
</dbReference>
<dbReference type="PROSITE" id="PS52004">
    <property type="entry name" value="KS3_2"/>
    <property type="match status" value="1"/>
</dbReference>
<dbReference type="InterPro" id="IPR050091">
    <property type="entry name" value="PKS_NRPS_Biosynth_Enz"/>
</dbReference>
<sequence length="591" mass="60564">RIFLELAHEALERAGYAGARRRGLRVGVFAAVGDSGYRQVLADAGPAYTPPAGTALTGTLPNLVAARVAHCLDLDGPALVVDTACSSGLVALHLARRSLTDGECDLAVVGGVNLHLTPDAHRALEGAQALSPTGRSRAFAADADGFVPGEGGAALVLRPLPAAQRHDDDVLAVVRGTAVNNDGTSLSLMAPNPLRQREVITRAYEVCGVDPASVTYVEAHGTGTPVGDPIELRSLAHAFPARPDGRDRLLGSVKTNIGHLLNAAALPSLVKVVLALRHGRLPASLHGARPSPAVERAGFALVTEATRWEADGPRRAGVNAFGFGGTNAHAVLEEAPPAPVRPPHRDGGGPRLLTLSAGSAAGLDAWAARLTDHLRDRPDLADGDVCRSAALARDERPHRLAVVVDGDLWERLAALRADDGDGGAGIGATGTVTRRPRTVFVLPGQGAPVPAQGRELYATAPVYRATLDEASAALGPVHGRELASWCVDTAPDAGELAATEVAQPLLVAHGVALARQLAVWGVRPDAVVGHSVGELTAACVAGMLSLPDALAFAAERGRLMGASTAPGAMAAVRGADEREVADLVGAAAGSL</sequence>
<protein>
    <submittedName>
        <fullName evidence="6">Type I polyketide synthase</fullName>
    </submittedName>
</protein>
<evidence type="ECO:0000259" key="5">
    <source>
        <dbReference type="PROSITE" id="PS52004"/>
    </source>
</evidence>
<dbReference type="Pfam" id="PF00109">
    <property type="entry name" value="ketoacyl-synt"/>
    <property type="match status" value="1"/>
</dbReference>
<dbReference type="GO" id="GO:0004315">
    <property type="term" value="F:3-oxoacyl-[acyl-carrier-protein] synthase activity"/>
    <property type="evidence" value="ECO:0007669"/>
    <property type="project" value="InterPro"/>
</dbReference>
<dbReference type="AlphaFoldDB" id="A0A6G3U7H9"/>
<dbReference type="InterPro" id="IPR020841">
    <property type="entry name" value="PKS_Beta-ketoAc_synthase_dom"/>
</dbReference>
<dbReference type="InterPro" id="IPR032821">
    <property type="entry name" value="PKS_assoc"/>
</dbReference>
<evidence type="ECO:0000313" key="6">
    <source>
        <dbReference type="EMBL" id="NEC82167.1"/>
    </source>
</evidence>
<dbReference type="InterPro" id="IPR001227">
    <property type="entry name" value="Ac_transferase_dom_sf"/>
</dbReference>
<accession>A0A6G3U7H9</accession>
<comment type="caution">
    <text evidence="6">The sequence shown here is derived from an EMBL/GenBank/DDBJ whole genome shotgun (WGS) entry which is preliminary data.</text>
</comment>
<dbReference type="PROSITE" id="PS00606">
    <property type="entry name" value="KS3_1"/>
    <property type="match status" value="1"/>
</dbReference>
<dbReference type="RefSeq" id="WP_164337411.1">
    <property type="nucleotide sequence ID" value="NZ_JAAGMU010001210.1"/>
</dbReference>
<organism evidence="6">
    <name type="scientific">Streptomyces sp. SID7958</name>
    <dbReference type="NCBI Taxonomy" id="2706093"/>
    <lineage>
        <taxon>Bacteria</taxon>
        <taxon>Bacillati</taxon>
        <taxon>Actinomycetota</taxon>
        <taxon>Actinomycetes</taxon>
        <taxon>Kitasatosporales</taxon>
        <taxon>Streptomycetaceae</taxon>
        <taxon>Streptomyces</taxon>
    </lineage>
</organism>
<dbReference type="InterPro" id="IPR016039">
    <property type="entry name" value="Thiolase-like"/>
</dbReference>
<dbReference type="GO" id="GO:0005886">
    <property type="term" value="C:plasma membrane"/>
    <property type="evidence" value="ECO:0007669"/>
    <property type="project" value="TreeGrafter"/>
</dbReference>
<dbReference type="GO" id="GO:0004312">
    <property type="term" value="F:fatty acid synthase activity"/>
    <property type="evidence" value="ECO:0007669"/>
    <property type="project" value="TreeGrafter"/>
</dbReference>
<dbReference type="Gene3D" id="3.30.70.3290">
    <property type="match status" value="1"/>
</dbReference>
<dbReference type="Gene3D" id="3.30.70.250">
    <property type="entry name" value="Malonyl-CoA ACP transacylase, ACP-binding"/>
    <property type="match status" value="1"/>
</dbReference>
<dbReference type="Gene3D" id="3.40.366.10">
    <property type="entry name" value="Malonyl-Coenzyme A Acyl Carrier Protein, domain 2"/>
    <property type="match status" value="1"/>
</dbReference>
<dbReference type="InterPro" id="IPR018201">
    <property type="entry name" value="Ketoacyl_synth_AS"/>
</dbReference>
<keyword evidence="3" id="KW-0808">Transferase</keyword>
<evidence type="ECO:0000256" key="2">
    <source>
        <dbReference type="ARBA" id="ARBA00022553"/>
    </source>
</evidence>
<dbReference type="Pfam" id="PF16197">
    <property type="entry name" value="KAsynt_C_assoc"/>
    <property type="match status" value="1"/>
</dbReference>
<dbReference type="GO" id="GO:0006633">
    <property type="term" value="P:fatty acid biosynthetic process"/>
    <property type="evidence" value="ECO:0007669"/>
    <property type="project" value="InterPro"/>
</dbReference>
<dbReference type="Pfam" id="PF00698">
    <property type="entry name" value="Acyl_transf_1"/>
    <property type="match status" value="1"/>
</dbReference>
<dbReference type="GO" id="GO:0071770">
    <property type="term" value="P:DIM/DIP cell wall layer assembly"/>
    <property type="evidence" value="ECO:0007669"/>
    <property type="project" value="TreeGrafter"/>
</dbReference>
<reference evidence="6" key="1">
    <citation type="submission" date="2020-01" db="EMBL/GenBank/DDBJ databases">
        <title>Insect and environment-associated Actinomycetes.</title>
        <authorList>
            <person name="Currrie C."/>
            <person name="Chevrette M."/>
            <person name="Carlson C."/>
            <person name="Stubbendieck R."/>
            <person name="Wendt-Pienkowski E."/>
        </authorList>
    </citation>
    <scope>NUCLEOTIDE SEQUENCE</scope>
    <source>
        <strain evidence="6">SID7958</strain>
    </source>
</reference>
<keyword evidence="1" id="KW-0596">Phosphopantetheine</keyword>
<dbReference type="PANTHER" id="PTHR43775:SF37">
    <property type="entry name" value="SI:DKEY-61P9.11"/>
    <property type="match status" value="1"/>
</dbReference>
<dbReference type="CDD" id="cd00833">
    <property type="entry name" value="PKS"/>
    <property type="match status" value="1"/>
</dbReference>
<evidence type="ECO:0000256" key="1">
    <source>
        <dbReference type="ARBA" id="ARBA00022450"/>
    </source>
</evidence>
<dbReference type="GO" id="GO:0005737">
    <property type="term" value="C:cytoplasm"/>
    <property type="evidence" value="ECO:0007669"/>
    <property type="project" value="TreeGrafter"/>
</dbReference>
<dbReference type="Gene3D" id="3.40.47.10">
    <property type="match status" value="1"/>
</dbReference>
<evidence type="ECO:0000256" key="3">
    <source>
        <dbReference type="ARBA" id="ARBA00022679"/>
    </source>
</evidence>
<dbReference type="SMART" id="SM00827">
    <property type="entry name" value="PKS_AT"/>
    <property type="match status" value="1"/>
</dbReference>
<feature type="non-terminal residue" evidence="6">
    <location>
        <position position="591"/>
    </location>
</feature>
<dbReference type="InterPro" id="IPR014043">
    <property type="entry name" value="Acyl_transferase_dom"/>
</dbReference>
<proteinExistence type="predicted"/>
<dbReference type="SUPFAM" id="SSF53901">
    <property type="entry name" value="Thiolase-like"/>
    <property type="match status" value="1"/>
</dbReference>
<keyword evidence="4" id="KW-0012">Acyltransferase</keyword>
<dbReference type="InterPro" id="IPR014030">
    <property type="entry name" value="Ketoacyl_synth_N"/>
</dbReference>
<dbReference type="SMART" id="SM00825">
    <property type="entry name" value="PKS_KS"/>
    <property type="match status" value="1"/>
</dbReference>
<dbReference type="PANTHER" id="PTHR43775">
    <property type="entry name" value="FATTY ACID SYNTHASE"/>
    <property type="match status" value="1"/>
</dbReference>
<feature type="non-terminal residue" evidence="6">
    <location>
        <position position="1"/>
    </location>
</feature>
<dbReference type="Pfam" id="PF02801">
    <property type="entry name" value="Ketoacyl-synt_C"/>
    <property type="match status" value="1"/>
</dbReference>